<dbReference type="Proteomes" id="UP000005778">
    <property type="component" value="Chromosome"/>
</dbReference>
<proteinExistence type="predicted"/>
<accession>I5B1F8</accession>
<reference evidence="2 3" key="1">
    <citation type="submission" date="2011-09" db="EMBL/GenBank/DDBJ databases">
        <authorList>
            <consortium name="US DOE Joint Genome Institute (JGI-PGF)"/>
            <person name="Lucas S."/>
            <person name="Han J."/>
            <person name="Lapidus A."/>
            <person name="Cheng J.-F."/>
            <person name="Goodwin L."/>
            <person name="Pitluck S."/>
            <person name="Peters L."/>
            <person name="Land M.L."/>
            <person name="Hauser L."/>
            <person name="Orellana R."/>
            <person name="Lovley D."/>
            <person name="Woyke T.J."/>
        </authorList>
    </citation>
    <scope>NUCLEOTIDE SEQUENCE [LARGE SCALE GENOMIC DNA]</scope>
    <source>
        <strain evidence="2 3">2ac9</strain>
    </source>
</reference>
<evidence type="ECO:0008006" key="4">
    <source>
        <dbReference type="Google" id="ProtNLM"/>
    </source>
</evidence>
<keyword evidence="3" id="KW-1185">Reference proteome</keyword>
<dbReference type="STRING" id="879212.DespoDRAFT_01373"/>
<protein>
    <recommendedName>
        <fullName evidence="4">Septum formation initiator</fullName>
    </recommendedName>
</protein>
<dbReference type="Gene3D" id="1.20.5.390">
    <property type="entry name" value="L1 transposable element, trimerization domain"/>
    <property type="match status" value="1"/>
</dbReference>
<keyword evidence="1" id="KW-0175">Coiled coil</keyword>
<organism evidence="2 3">
    <name type="scientific">Desulfobacter postgatei 2ac9</name>
    <dbReference type="NCBI Taxonomy" id="879212"/>
    <lineage>
        <taxon>Bacteria</taxon>
        <taxon>Pseudomonadati</taxon>
        <taxon>Thermodesulfobacteriota</taxon>
        <taxon>Desulfobacteria</taxon>
        <taxon>Desulfobacterales</taxon>
        <taxon>Desulfobacteraceae</taxon>
        <taxon>Desulfobacter</taxon>
    </lineage>
</organism>
<feature type="coiled-coil region" evidence="1">
    <location>
        <begin position="21"/>
        <end position="55"/>
    </location>
</feature>
<reference evidence="2 3" key="2">
    <citation type="submission" date="2012-02" db="EMBL/GenBank/DDBJ databases">
        <title>Improved High-Quality Draft sequence of Desulfobacter postgatei 2ac9.</title>
        <authorList>
            <consortium name="US DOE Joint Genome Institute"/>
            <person name="Lucas S."/>
            <person name="Han J."/>
            <person name="Lapidus A."/>
            <person name="Cheng J.-F."/>
            <person name="Goodwin L."/>
            <person name="Pitluck S."/>
            <person name="Peters L."/>
            <person name="Ovchinnikova G."/>
            <person name="Held B."/>
            <person name="Detter J.C."/>
            <person name="Han C."/>
            <person name="Tapia R."/>
            <person name="Land M."/>
            <person name="Hauser L."/>
            <person name="Kyrpides N."/>
            <person name="Ivanova N."/>
            <person name="Pagani I."/>
            <person name="Orellana R."/>
            <person name="Lovley D."/>
            <person name="Woyke T."/>
        </authorList>
    </citation>
    <scope>NUCLEOTIDE SEQUENCE [LARGE SCALE GENOMIC DNA]</scope>
    <source>
        <strain evidence="2 3">2ac9</strain>
    </source>
</reference>
<evidence type="ECO:0000313" key="2">
    <source>
        <dbReference type="EMBL" id="EIM63321.1"/>
    </source>
</evidence>
<evidence type="ECO:0000313" key="3">
    <source>
        <dbReference type="Proteomes" id="UP000005778"/>
    </source>
</evidence>
<evidence type="ECO:0000256" key="1">
    <source>
        <dbReference type="SAM" id="Coils"/>
    </source>
</evidence>
<dbReference type="RefSeq" id="WP_004072382.1">
    <property type="nucleotide sequence ID" value="NZ_CM001488.1"/>
</dbReference>
<dbReference type="AlphaFoldDB" id="I5B1F8"/>
<sequence length="67" mass="7960">MIIWIIFFEKAIDRPKLIAENEAYQKDLEKQTVKLQHEIEERKRTEKQLVQAEKMAFPGGYIVQAVK</sequence>
<name>I5B1F8_9BACT</name>
<dbReference type="EMBL" id="CM001488">
    <property type="protein sequence ID" value="EIM63321.1"/>
    <property type="molecule type" value="Genomic_DNA"/>
</dbReference>
<dbReference type="HOGENOM" id="CLU_2805505_0_0_7"/>
<gene>
    <name evidence="2" type="ORF">DespoDRAFT_01373</name>
</gene>